<feature type="chain" id="PRO_5044818907" description="Cell surface protein" evidence="1">
    <location>
        <begin position="26"/>
        <end position="323"/>
    </location>
</feature>
<organism evidence="2 3">
    <name type="scientific">Weissella paramesenteroides</name>
    <name type="common">Leuconostoc paramesenteroides</name>
    <dbReference type="NCBI Taxonomy" id="1249"/>
    <lineage>
        <taxon>Bacteria</taxon>
        <taxon>Bacillati</taxon>
        <taxon>Bacillota</taxon>
        <taxon>Bacilli</taxon>
        <taxon>Lactobacillales</taxon>
        <taxon>Lactobacillaceae</taxon>
        <taxon>Weissella</taxon>
    </lineage>
</organism>
<feature type="signal peptide" evidence="1">
    <location>
        <begin position="1"/>
        <end position="25"/>
    </location>
</feature>
<dbReference type="InterPro" id="IPR053154">
    <property type="entry name" value="c-di-AMP_regulator"/>
</dbReference>
<name>A0ABD4XKF2_WEIPA</name>
<dbReference type="InterPro" id="IPR012505">
    <property type="entry name" value="YbbR"/>
</dbReference>
<evidence type="ECO:0008006" key="4">
    <source>
        <dbReference type="Google" id="ProtNLM"/>
    </source>
</evidence>
<dbReference type="KEGG" id="wpa:CO680_05825"/>
<evidence type="ECO:0000313" key="2">
    <source>
        <dbReference type="EMBL" id="MDF8371530.1"/>
    </source>
</evidence>
<dbReference type="AlphaFoldDB" id="A0ABD4XKF2"/>
<accession>A0ABD4XKF2</accession>
<dbReference type="Pfam" id="PF07949">
    <property type="entry name" value="YbbR"/>
    <property type="match status" value="3"/>
</dbReference>
<gene>
    <name evidence="2" type="ORF">G9403_07735</name>
</gene>
<dbReference type="RefSeq" id="WP_002828881.1">
    <property type="nucleotide sequence ID" value="NZ_CABKOP010000008.1"/>
</dbReference>
<proteinExistence type="predicted"/>
<dbReference type="Gene3D" id="2.170.120.30">
    <property type="match status" value="1"/>
</dbReference>
<dbReference type="PANTHER" id="PTHR37804">
    <property type="entry name" value="CDAA REGULATORY PROTEIN CDAR"/>
    <property type="match status" value="1"/>
</dbReference>
<evidence type="ECO:0000313" key="3">
    <source>
        <dbReference type="Proteomes" id="UP001215461"/>
    </source>
</evidence>
<sequence length="323" mass="34469">MKRRTDKIVYGLLTLAVAIFMSAYTDSQSTTSTRRSNNNTNELSTIGKITSSQSATVNVPIQFSGINTDDYYISGVPDNVAVTISGPSALVTAAKNTKNFQVSANLKNLSDGTHTVSLKVTGLNKDLTYKLKTPKVTLTMYKRTSSYYSVKTNYNKDAIADGYTVGTVTTSVNNVQIMGRQSAINVVDSVVADVQLKRDTKKTVRQKVTLQAVDANGNPVDVAVSPQVTTVKIPIKTGNGTRQVPLDLKTKNGNASEFSLSGSVNEVAVQGNIDVLNKLKNVQAVVDLSGVTTATQKDVTIDVPNGAESVDPKTVSVVITPKE</sequence>
<reference evidence="2 3" key="1">
    <citation type="submission" date="2020-03" db="EMBL/GenBank/DDBJ databases">
        <title>Comparative genomics of Weissella paramesenteroides.</title>
        <authorList>
            <person name="Kant R."/>
            <person name="Takala T."/>
            <person name="Saris P."/>
        </authorList>
    </citation>
    <scope>NUCLEOTIDE SEQUENCE [LARGE SCALE GENOMIC DNA]</scope>
    <source>
        <strain evidence="2 3">SJ27-4</strain>
    </source>
</reference>
<protein>
    <recommendedName>
        <fullName evidence="4">Cell surface protein</fullName>
    </recommendedName>
</protein>
<comment type="caution">
    <text evidence="2">The sequence shown here is derived from an EMBL/GenBank/DDBJ whole genome shotgun (WGS) entry which is preliminary data.</text>
</comment>
<dbReference type="Gene3D" id="2.170.120.40">
    <property type="entry name" value="YbbR-like domain"/>
    <property type="match status" value="2"/>
</dbReference>
<dbReference type="Proteomes" id="UP001215461">
    <property type="component" value="Unassembled WGS sequence"/>
</dbReference>
<keyword evidence="1" id="KW-0732">Signal</keyword>
<dbReference type="PANTHER" id="PTHR37804:SF1">
    <property type="entry name" value="CDAA REGULATORY PROTEIN CDAR"/>
    <property type="match status" value="1"/>
</dbReference>
<evidence type="ECO:0000256" key="1">
    <source>
        <dbReference type="SAM" id="SignalP"/>
    </source>
</evidence>
<dbReference type="EMBL" id="JAANXN010000010">
    <property type="protein sequence ID" value="MDF8371530.1"/>
    <property type="molecule type" value="Genomic_DNA"/>
</dbReference>